<gene>
    <name evidence="4" type="ORF">GCM10011394_03880</name>
</gene>
<dbReference type="SUPFAM" id="SSF47473">
    <property type="entry name" value="EF-hand"/>
    <property type="match status" value="1"/>
</dbReference>
<dbReference type="Pfam" id="PF13202">
    <property type="entry name" value="EF-hand_5"/>
    <property type="match status" value="2"/>
</dbReference>
<name>A0ABQ2E6J1_9GAMM</name>
<feature type="signal peptide" evidence="2">
    <location>
        <begin position="1"/>
        <end position="25"/>
    </location>
</feature>
<dbReference type="RefSeq" id="WP_229659082.1">
    <property type="nucleotide sequence ID" value="NZ_BMME01000001.1"/>
</dbReference>
<dbReference type="PROSITE" id="PS00018">
    <property type="entry name" value="EF_HAND_1"/>
    <property type="match status" value="1"/>
</dbReference>
<proteinExistence type="predicted"/>
<feature type="compositionally biased region" description="Low complexity" evidence="1">
    <location>
        <begin position="42"/>
        <end position="68"/>
    </location>
</feature>
<dbReference type="InterPro" id="IPR011992">
    <property type="entry name" value="EF-hand-dom_pair"/>
</dbReference>
<dbReference type="CDD" id="cd00051">
    <property type="entry name" value="EFh"/>
    <property type="match status" value="1"/>
</dbReference>
<evidence type="ECO:0000313" key="5">
    <source>
        <dbReference type="Proteomes" id="UP000599009"/>
    </source>
</evidence>
<feature type="region of interest" description="Disordered" evidence="1">
    <location>
        <begin position="103"/>
        <end position="127"/>
    </location>
</feature>
<dbReference type="InterPro" id="IPR018247">
    <property type="entry name" value="EF_Hand_1_Ca_BS"/>
</dbReference>
<keyword evidence="5" id="KW-1185">Reference proteome</keyword>
<feature type="domain" description="EF-hand" evidence="3">
    <location>
        <begin position="91"/>
        <end position="126"/>
    </location>
</feature>
<accession>A0ABQ2E6J1</accession>
<sequence length="127" mass="12882">MSNARTYLAAIAALGAALAMPLAVAQSAVTPEVRDAQKAATEHAATAHAQDAVQDTTQPPAATDAQPASRQLGWADVDVDGNGTISREESAALPALAAVFDEADADGDGELTPEEYRAHTAQAGGED</sequence>
<feature type="compositionally biased region" description="Acidic residues" evidence="1">
    <location>
        <begin position="103"/>
        <end position="113"/>
    </location>
</feature>
<feature type="chain" id="PRO_5046737485" description="EF-hand domain-containing protein" evidence="2">
    <location>
        <begin position="26"/>
        <end position="127"/>
    </location>
</feature>
<dbReference type="PROSITE" id="PS50222">
    <property type="entry name" value="EF_HAND_2"/>
    <property type="match status" value="1"/>
</dbReference>
<organism evidence="4 5">
    <name type="scientific">Luteimonas terricola</name>
    <dbReference type="NCBI Taxonomy" id="645597"/>
    <lineage>
        <taxon>Bacteria</taxon>
        <taxon>Pseudomonadati</taxon>
        <taxon>Pseudomonadota</taxon>
        <taxon>Gammaproteobacteria</taxon>
        <taxon>Lysobacterales</taxon>
        <taxon>Lysobacteraceae</taxon>
        <taxon>Luteimonas</taxon>
    </lineage>
</organism>
<evidence type="ECO:0000256" key="2">
    <source>
        <dbReference type="SAM" id="SignalP"/>
    </source>
</evidence>
<reference evidence="5" key="1">
    <citation type="journal article" date="2019" name="Int. J. Syst. Evol. Microbiol.">
        <title>The Global Catalogue of Microorganisms (GCM) 10K type strain sequencing project: providing services to taxonomists for standard genome sequencing and annotation.</title>
        <authorList>
            <consortium name="The Broad Institute Genomics Platform"/>
            <consortium name="The Broad Institute Genome Sequencing Center for Infectious Disease"/>
            <person name="Wu L."/>
            <person name="Ma J."/>
        </authorList>
    </citation>
    <scope>NUCLEOTIDE SEQUENCE [LARGE SCALE GENOMIC DNA]</scope>
    <source>
        <strain evidence="5">CGMCC 1.8985</strain>
    </source>
</reference>
<feature type="region of interest" description="Disordered" evidence="1">
    <location>
        <begin position="34"/>
        <end position="82"/>
    </location>
</feature>
<dbReference type="InterPro" id="IPR002048">
    <property type="entry name" value="EF_hand_dom"/>
</dbReference>
<dbReference type="Proteomes" id="UP000599009">
    <property type="component" value="Unassembled WGS sequence"/>
</dbReference>
<keyword evidence="2" id="KW-0732">Signal</keyword>
<dbReference type="Gene3D" id="1.10.238.10">
    <property type="entry name" value="EF-hand"/>
    <property type="match status" value="1"/>
</dbReference>
<dbReference type="EMBL" id="BMME01000001">
    <property type="protein sequence ID" value="GGJ98201.1"/>
    <property type="molecule type" value="Genomic_DNA"/>
</dbReference>
<evidence type="ECO:0000256" key="1">
    <source>
        <dbReference type="SAM" id="MobiDB-lite"/>
    </source>
</evidence>
<protein>
    <recommendedName>
        <fullName evidence="3">EF-hand domain-containing protein</fullName>
    </recommendedName>
</protein>
<evidence type="ECO:0000259" key="3">
    <source>
        <dbReference type="PROSITE" id="PS50222"/>
    </source>
</evidence>
<comment type="caution">
    <text evidence="4">The sequence shown here is derived from an EMBL/GenBank/DDBJ whole genome shotgun (WGS) entry which is preliminary data.</text>
</comment>
<evidence type="ECO:0000313" key="4">
    <source>
        <dbReference type="EMBL" id="GGJ98201.1"/>
    </source>
</evidence>